<protein>
    <recommendedName>
        <fullName evidence="4">DNA mismatch repair MutH/Type II restriction enzyme Sau3AI domain-containing protein</fullName>
    </recommendedName>
</protein>
<gene>
    <name evidence="5" type="ORF">GM51_17300</name>
</gene>
<organism evidence="5">
    <name type="scientific">freshwater metagenome</name>
    <dbReference type="NCBI Taxonomy" id="449393"/>
    <lineage>
        <taxon>unclassified sequences</taxon>
        <taxon>metagenomes</taxon>
        <taxon>ecological metagenomes</taxon>
    </lineage>
</organism>
<proteinExistence type="predicted"/>
<evidence type="ECO:0000259" key="4">
    <source>
        <dbReference type="SMART" id="SM00927"/>
    </source>
</evidence>
<dbReference type="SMART" id="SM00927">
    <property type="entry name" value="MutH"/>
    <property type="match status" value="1"/>
</dbReference>
<reference evidence="5" key="1">
    <citation type="submission" date="2014-06" db="EMBL/GenBank/DDBJ databases">
        <title>Key roles for freshwater Actinobacteria revealed by deep metagenomic sequencing.</title>
        <authorList>
            <person name="Ghai R."/>
            <person name="Mizuno C.M."/>
            <person name="Picazo A."/>
            <person name="Camacho A."/>
            <person name="Rodriguez-Valera F."/>
        </authorList>
    </citation>
    <scope>NUCLEOTIDE SEQUENCE</scope>
</reference>
<evidence type="ECO:0000313" key="5">
    <source>
        <dbReference type="EMBL" id="KGA14432.1"/>
    </source>
</evidence>
<dbReference type="InterPro" id="IPR011335">
    <property type="entry name" value="Restrct_endonuc-II-like"/>
</dbReference>
<comment type="caution">
    <text evidence="5">The sequence shown here is derived from an EMBL/GenBank/DDBJ whole genome shotgun (WGS) entry which is preliminary data.</text>
</comment>
<dbReference type="InterPro" id="IPR037057">
    <property type="entry name" value="DNA_rep_MutH/T2_RE_sf"/>
</dbReference>
<sequence length="313" mass="35341">MAREKLFERSSNFNLTDPQSLLRWAQWLKGKSLRESLDALQPANRRIALEAAERFAKAEIRADGSFKGPKGILGVLTEIIHFGLAPDNIAAADLKEAGLELKVTGLVKNSKGVRAKERLSLGMIDYSKCLKSGKSFEDDLEIQKSLNGLLLMTYWYKARETNPLDLIFHDAMIWKPEGKERIRIRQDWTFIQGCIQSGHAHMLSERYAYALGAPPKGAGKDTDFQAQPVRQPIDYPQTIKHFVAMGVEEEQADYATKDFKERSKRPGQSVKGYVLPKDPALAKRLGPFPARRRCYSLTNSYLTKLVRANITKD</sequence>
<dbReference type="Pfam" id="PF02976">
    <property type="entry name" value="MutH"/>
    <property type="match status" value="1"/>
</dbReference>
<keyword evidence="2" id="KW-0255">Endonuclease</keyword>
<keyword evidence="3" id="KW-0378">Hydrolase</keyword>
<evidence type="ECO:0000256" key="2">
    <source>
        <dbReference type="ARBA" id="ARBA00022759"/>
    </source>
</evidence>
<dbReference type="Gene3D" id="3.40.600.10">
    <property type="entry name" value="DNA mismatch repair MutH/Restriction endonuclease, type II"/>
    <property type="match status" value="1"/>
</dbReference>
<evidence type="ECO:0000256" key="3">
    <source>
        <dbReference type="ARBA" id="ARBA00022801"/>
    </source>
</evidence>
<dbReference type="SUPFAM" id="SSF52980">
    <property type="entry name" value="Restriction endonuclease-like"/>
    <property type="match status" value="1"/>
</dbReference>
<feature type="domain" description="DNA mismatch repair MutH/Type II restriction enzyme Sau3AI" evidence="4">
    <location>
        <begin position="84"/>
        <end position="187"/>
    </location>
</feature>
<dbReference type="InterPro" id="IPR011337">
    <property type="entry name" value="DNA_rep_MutH/RE_typeII_Sau3AI"/>
</dbReference>
<dbReference type="GO" id="GO:0003677">
    <property type="term" value="F:DNA binding"/>
    <property type="evidence" value="ECO:0007669"/>
    <property type="project" value="InterPro"/>
</dbReference>
<dbReference type="AlphaFoldDB" id="A0A094PTI4"/>
<evidence type="ECO:0000256" key="1">
    <source>
        <dbReference type="ARBA" id="ARBA00022722"/>
    </source>
</evidence>
<dbReference type="GO" id="GO:0016787">
    <property type="term" value="F:hydrolase activity"/>
    <property type="evidence" value="ECO:0007669"/>
    <property type="project" value="UniProtKB-KW"/>
</dbReference>
<accession>A0A094PTI4</accession>
<dbReference type="EMBL" id="JNSL01000148">
    <property type="protein sequence ID" value="KGA14432.1"/>
    <property type="molecule type" value="Genomic_DNA"/>
</dbReference>
<keyword evidence="1" id="KW-0540">Nuclease</keyword>
<name>A0A094PTI4_9ZZZZ</name>
<dbReference type="GO" id="GO:0004519">
    <property type="term" value="F:endonuclease activity"/>
    <property type="evidence" value="ECO:0007669"/>
    <property type="project" value="UniProtKB-KW"/>
</dbReference>